<dbReference type="InterPro" id="IPR042203">
    <property type="entry name" value="Leu/Phe-tRNA_Trfase_C"/>
</dbReference>
<name>A0A377M2K1_ENTCL</name>
<dbReference type="SUPFAM" id="SSF55729">
    <property type="entry name" value="Acyl-CoA N-acyltransferases (Nat)"/>
    <property type="match status" value="1"/>
</dbReference>
<keyword evidence="2 4" id="KW-0808">Transferase</keyword>
<protein>
    <submittedName>
        <fullName evidence="4">Leucyl/phenylalanyl-tRNA--protein transferase</fullName>
        <ecNumber evidence="4">2.3.2.6</ecNumber>
    </submittedName>
</protein>
<dbReference type="EMBL" id="UGJB01000004">
    <property type="protein sequence ID" value="STQ12965.1"/>
    <property type="molecule type" value="Genomic_DNA"/>
</dbReference>
<dbReference type="InterPro" id="IPR016181">
    <property type="entry name" value="Acyl_CoA_acyltransferase"/>
</dbReference>
<dbReference type="GO" id="GO:0030163">
    <property type="term" value="P:protein catabolic process"/>
    <property type="evidence" value="ECO:0007669"/>
    <property type="project" value="InterPro"/>
</dbReference>
<dbReference type="EC" id="2.3.2.6" evidence="4"/>
<dbReference type="Gene3D" id="3.40.630.70">
    <property type="entry name" value="Leucyl/phenylalanyl-tRNA-protein transferase, C-terminal domain"/>
    <property type="match status" value="1"/>
</dbReference>
<keyword evidence="1" id="KW-0963">Cytoplasm</keyword>
<organism evidence="4 5">
    <name type="scientific">Enterobacter cloacae</name>
    <dbReference type="NCBI Taxonomy" id="550"/>
    <lineage>
        <taxon>Bacteria</taxon>
        <taxon>Pseudomonadati</taxon>
        <taxon>Pseudomonadota</taxon>
        <taxon>Gammaproteobacteria</taxon>
        <taxon>Enterobacterales</taxon>
        <taxon>Enterobacteriaceae</taxon>
        <taxon>Enterobacter</taxon>
        <taxon>Enterobacter cloacae complex</taxon>
    </lineage>
</organism>
<keyword evidence="3 4" id="KW-0012">Acyltransferase</keyword>
<evidence type="ECO:0000256" key="2">
    <source>
        <dbReference type="ARBA" id="ARBA00022679"/>
    </source>
</evidence>
<reference evidence="4 5" key="1">
    <citation type="submission" date="2018-06" db="EMBL/GenBank/DDBJ databases">
        <authorList>
            <consortium name="Pathogen Informatics"/>
            <person name="Doyle S."/>
        </authorList>
    </citation>
    <scope>NUCLEOTIDE SEQUENCE [LARGE SCALE GENOMIC DNA]</scope>
    <source>
        <strain evidence="4 5">NCTC10005</strain>
    </source>
</reference>
<evidence type="ECO:0000313" key="5">
    <source>
        <dbReference type="Proteomes" id="UP000255106"/>
    </source>
</evidence>
<evidence type="ECO:0000256" key="3">
    <source>
        <dbReference type="ARBA" id="ARBA00023315"/>
    </source>
</evidence>
<dbReference type="GO" id="GO:0005737">
    <property type="term" value="C:cytoplasm"/>
    <property type="evidence" value="ECO:0007669"/>
    <property type="project" value="TreeGrafter"/>
</dbReference>
<dbReference type="PANTHER" id="PTHR30098:SF2">
    <property type="entry name" value="LEUCYL_PHENYLALANYL-TRNA--PROTEIN TRANSFERASE"/>
    <property type="match status" value="1"/>
</dbReference>
<dbReference type="PANTHER" id="PTHR30098">
    <property type="entry name" value="LEUCYL/PHENYLALANYL-TRNA--PROTEIN TRANSFERASE"/>
    <property type="match status" value="1"/>
</dbReference>
<dbReference type="InterPro" id="IPR004616">
    <property type="entry name" value="Leu/Phe-tRNA_Trfase"/>
</dbReference>
<dbReference type="GO" id="GO:0008914">
    <property type="term" value="F:leucyl-tRNA--protein transferase activity"/>
    <property type="evidence" value="ECO:0007669"/>
    <property type="project" value="UniProtKB-EC"/>
</dbReference>
<sequence>MWEGGELVGGMYGVAQGTLFCGESMFSRAVNASKTALLVFCQEFAQRGGQLLDCQVLNEHTASLGAVEISRRHYIEHLDNCRQEKLPRDFWVPRTLFMPNV</sequence>
<dbReference type="Proteomes" id="UP000255106">
    <property type="component" value="Unassembled WGS sequence"/>
</dbReference>
<evidence type="ECO:0000313" key="4">
    <source>
        <dbReference type="EMBL" id="STQ12965.1"/>
    </source>
</evidence>
<dbReference type="AlphaFoldDB" id="A0A377M2K1"/>
<accession>A0A377M2K1</accession>
<proteinExistence type="predicted"/>
<gene>
    <name evidence="4" type="primary">aat_2</name>
    <name evidence="4" type="ORF">NCTC10005_05768</name>
</gene>
<evidence type="ECO:0000256" key="1">
    <source>
        <dbReference type="ARBA" id="ARBA00022490"/>
    </source>
</evidence>
<dbReference type="Pfam" id="PF03588">
    <property type="entry name" value="Leu_Phe_trans"/>
    <property type="match status" value="1"/>
</dbReference>